<dbReference type="InterPro" id="IPR029063">
    <property type="entry name" value="SAM-dependent_MTases_sf"/>
</dbReference>
<dbReference type="GO" id="GO:0008757">
    <property type="term" value="F:S-adenosylmethionine-dependent methyltransferase activity"/>
    <property type="evidence" value="ECO:0007669"/>
    <property type="project" value="InterPro"/>
</dbReference>
<dbReference type="PANTHER" id="PTHR44942">
    <property type="entry name" value="METHYLTRANSF_11 DOMAIN-CONTAINING PROTEIN"/>
    <property type="match status" value="1"/>
</dbReference>
<dbReference type="PANTHER" id="PTHR44942:SF6">
    <property type="entry name" value="NOVEL PROTEIN"/>
    <property type="match status" value="1"/>
</dbReference>
<keyword evidence="3" id="KW-1185">Reference proteome</keyword>
<dbReference type="CDD" id="cd02440">
    <property type="entry name" value="AdoMet_MTases"/>
    <property type="match status" value="1"/>
</dbReference>
<reference evidence="2" key="3">
    <citation type="submission" date="2025-09" db="UniProtKB">
        <authorList>
            <consortium name="Ensembl"/>
        </authorList>
    </citation>
    <scope>IDENTIFICATION</scope>
</reference>
<dbReference type="OMA" id="FSAVHWF"/>
<dbReference type="SUPFAM" id="SSF53335">
    <property type="entry name" value="S-adenosyl-L-methionine-dependent methyltransferases"/>
    <property type="match status" value="1"/>
</dbReference>
<dbReference type="Pfam" id="PF08241">
    <property type="entry name" value="Methyltransf_11"/>
    <property type="match status" value="1"/>
</dbReference>
<reference evidence="3" key="1">
    <citation type="journal article" date="2004" name="Nature">
        <title>Genome duplication in the teleost fish Tetraodon nigroviridis reveals the early vertebrate proto-karyotype.</title>
        <authorList>
            <person name="Jaillon O."/>
            <person name="Aury J.-M."/>
            <person name="Brunet F."/>
            <person name="Petit J.-L."/>
            <person name="Stange-Thomann N."/>
            <person name="Mauceli E."/>
            <person name="Bouneau L."/>
            <person name="Fischer C."/>
            <person name="Ozouf-Costaz C."/>
            <person name="Bernot A."/>
            <person name="Nicaud S."/>
            <person name="Jaffe D."/>
            <person name="Fisher S."/>
            <person name="Lutfalla G."/>
            <person name="Dossat C."/>
            <person name="Segurens B."/>
            <person name="Dasilva C."/>
            <person name="Salanoubat M."/>
            <person name="Levy M."/>
            <person name="Boudet N."/>
            <person name="Castellano S."/>
            <person name="Anthouard V."/>
            <person name="Jubin C."/>
            <person name="Castelli V."/>
            <person name="Katinka M."/>
            <person name="Vacherie B."/>
            <person name="Biemont C."/>
            <person name="Skalli Z."/>
            <person name="Cattolico L."/>
            <person name="Poulain J."/>
            <person name="De Berardinis V."/>
            <person name="Cruaud C."/>
            <person name="Duprat S."/>
            <person name="Brottier P."/>
            <person name="Coutanceau J.-P."/>
            <person name="Gouzy J."/>
            <person name="Parra G."/>
            <person name="Lardier G."/>
            <person name="Chapple C."/>
            <person name="McKernan K.J."/>
            <person name="McEwan P."/>
            <person name="Bosak S."/>
            <person name="Kellis M."/>
            <person name="Volff J.-N."/>
            <person name="Guigo R."/>
            <person name="Zody M.C."/>
            <person name="Mesirov J."/>
            <person name="Lindblad-Toh K."/>
            <person name="Birren B."/>
            <person name="Nusbaum C."/>
            <person name="Kahn D."/>
            <person name="Robinson-Rechavi M."/>
            <person name="Laudet V."/>
            <person name="Schachter V."/>
            <person name="Quetier F."/>
            <person name="Saurin W."/>
            <person name="Scarpelli C."/>
            <person name="Wincker P."/>
            <person name="Lander E.S."/>
            <person name="Weissenbach J."/>
            <person name="Roest Crollius H."/>
        </authorList>
    </citation>
    <scope>NUCLEOTIDE SEQUENCE [LARGE SCALE GENOMIC DNA]</scope>
</reference>
<dbReference type="HOGENOM" id="CLU_049344_5_2_1"/>
<protein>
    <submittedName>
        <fullName evidence="2">Zgc:162396</fullName>
    </submittedName>
</protein>
<reference evidence="2" key="2">
    <citation type="submission" date="2025-08" db="UniProtKB">
        <authorList>
            <consortium name="Ensembl"/>
        </authorList>
    </citation>
    <scope>IDENTIFICATION</scope>
</reference>
<dbReference type="AlphaFoldDB" id="H3BVJ3"/>
<dbReference type="InterPro" id="IPR051052">
    <property type="entry name" value="Diverse_substrate_MTase"/>
</dbReference>
<dbReference type="GeneTree" id="ENSGT00940000163794"/>
<evidence type="ECO:0000259" key="1">
    <source>
        <dbReference type="Pfam" id="PF08241"/>
    </source>
</evidence>
<dbReference type="Gene3D" id="3.40.50.150">
    <property type="entry name" value="Vaccinia Virus protein VP39"/>
    <property type="match status" value="1"/>
</dbReference>
<sequence length="272" mass="30625">MTYRLFEGKDHAFIYHRYRIPPPEEVKNLILQYLDKKKGQPHVLAVDLGCGTGQLSRVLAPHFHQVVGIDVSESQLEQARVVPGTPTSHTTSKGSAEELPFQDHSVDLLTASSAAHWFDQARFLGEANRVLKVGGCIALVDYVLANSRLQYQDCGDRLTHIFQEAKQTLLPHTSSPVVLSQSKLEDLFAAIPFSDKERIDTIRVNTSITVRDLTGLIETWSMFQTFMKKHPREAVHMLISTQNRLLEEMGVVSLDTKIGHEMEYFCILASKP</sequence>
<evidence type="ECO:0000313" key="2">
    <source>
        <dbReference type="Ensembl" id="ENSTNIP00000000005.1"/>
    </source>
</evidence>
<dbReference type="InParanoid" id="H3BVJ3"/>
<dbReference type="Proteomes" id="UP000007303">
    <property type="component" value="Unassembled WGS sequence"/>
</dbReference>
<name>H3BVJ3_TETNG</name>
<dbReference type="InterPro" id="IPR013216">
    <property type="entry name" value="Methyltransf_11"/>
</dbReference>
<evidence type="ECO:0000313" key="3">
    <source>
        <dbReference type="Proteomes" id="UP000007303"/>
    </source>
</evidence>
<proteinExistence type="predicted"/>
<accession>H3BVJ3</accession>
<feature type="domain" description="Methyltransferase type 11" evidence="1">
    <location>
        <begin position="46"/>
        <end position="138"/>
    </location>
</feature>
<dbReference type="FunCoup" id="H3BVJ3">
    <property type="interactions" value="3"/>
</dbReference>
<organism evidence="2 3">
    <name type="scientific">Tetraodon nigroviridis</name>
    <name type="common">Spotted green pufferfish</name>
    <name type="synonym">Chelonodon nigroviridis</name>
    <dbReference type="NCBI Taxonomy" id="99883"/>
    <lineage>
        <taxon>Eukaryota</taxon>
        <taxon>Metazoa</taxon>
        <taxon>Chordata</taxon>
        <taxon>Craniata</taxon>
        <taxon>Vertebrata</taxon>
        <taxon>Euteleostomi</taxon>
        <taxon>Actinopterygii</taxon>
        <taxon>Neopterygii</taxon>
        <taxon>Teleostei</taxon>
        <taxon>Neoteleostei</taxon>
        <taxon>Acanthomorphata</taxon>
        <taxon>Eupercaria</taxon>
        <taxon>Tetraodontiformes</taxon>
        <taxon>Tetradontoidea</taxon>
        <taxon>Tetraodontidae</taxon>
        <taxon>Tetraodon</taxon>
    </lineage>
</organism>
<dbReference type="STRING" id="99883.ENSTNIP00000000005"/>
<dbReference type="Ensembl" id="ENSTNIT00000003218.1">
    <property type="protein sequence ID" value="ENSTNIP00000000005.1"/>
    <property type="gene ID" value="ENSTNIG00000001485.1"/>
</dbReference>